<proteinExistence type="predicted"/>
<accession>A0A2B4RKD2</accession>
<dbReference type="AlphaFoldDB" id="A0A2B4RKD2"/>
<dbReference type="EMBL" id="LSMT01000525">
    <property type="protein sequence ID" value="PFX16702.1"/>
    <property type="molecule type" value="Genomic_DNA"/>
</dbReference>
<evidence type="ECO:0000313" key="3">
    <source>
        <dbReference type="Proteomes" id="UP000225706"/>
    </source>
</evidence>
<feature type="compositionally biased region" description="Polar residues" evidence="1">
    <location>
        <begin position="221"/>
        <end position="231"/>
    </location>
</feature>
<name>A0A2B4RKD2_STYPI</name>
<comment type="caution">
    <text evidence="2">The sequence shown here is derived from an EMBL/GenBank/DDBJ whole genome shotgun (WGS) entry which is preliminary data.</text>
</comment>
<dbReference type="OrthoDB" id="10065203at2759"/>
<dbReference type="Proteomes" id="UP000225706">
    <property type="component" value="Unassembled WGS sequence"/>
</dbReference>
<gene>
    <name evidence="2" type="ORF">AWC38_SpisGene19018</name>
</gene>
<keyword evidence="3" id="KW-1185">Reference proteome</keyword>
<feature type="region of interest" description="Disordered" evidence="1">
    <location>
        <begin position="179"/>
        <end position="239"/>
    </location>
</feature>
<reference evidence="3" key="1">
    <citation type="journal article" date="2017" name="bioRxiv">
        <title>Comparative analysis of the genomes of Stylophora pistillata and Acropora digitifera provides evidence for extensive differences between species of corals.</title>
        <authorList>
            <person name="Voolstra C.R."/>
            <person name="Li Y."/>
            <person name="Liew Y.J."/>
            <person name="Baumgarten S."/>
            <person name="Zoccola D."/>
            <person name="Flot J.-F."/>
            <person name="Tambutte S."/>
            <person name="Allemand D."/>
            <person name="Aranda M."/>
        </authorList>
    </citation>
    <scope>NUCLEOTIDE SEQUENCE [LARGE SCALE GENOMIC DNA]</scope>
</reference>
<organism evidence="2 3">
    <name type="scientific">Stylophora pistillata</name>
    <name type="common">Smooth cauliflower coral</name>
    <dbReference type="NCBI Taxonomy" id="50429"/>
    <lineage>
        <taxon>Eukaryota</taxon>
        <taxon>Metazoa</taxon>
        <taxon>Cnidaria</taxon>
        <taxon>Anthozoa</taxon>
        <taxon>Hexacorallia</taxon>
        <taxon>Scleractinia</taxon>
        <taxon>Astrocoeniina</taxon>
        <taxon>Pocilloporidae</taxon>
        <taxon>Stylophora</taxon>
    </lineage>
</organism>
<protein>
    <submittedName>
        <fullName evidence="2">Uncharacterized protein</fullName>
    </submittedName>
</protein>
<evidence type="ECO:0000313" key="2">
    <source>
        <dbReference type="EMBL" id="PFX16702.1"/>
    </source>
</evidence>
<evidence type="ECO:0000256" key="1">
    <source>
        <dbReference type="SAM" id="MobiDB-lite"/>
    </source>
</evidence>
<sequence length="339" mass="38898">MARSNRTEFHLFNCDKLCKLSEVETLLKAVKRKASSQIKKHEFRGEQIEEIVAQEIPKLTSMDYAVFIVHAAEACLSFSDESGYGKIYEALKRRTGSDEKVLIVISGDKNYKSKSEEDQLFLSKWARDTISRQFRTHLVDGRKSFIFSWNQKHRPIHEEALLHYFDPEKKGQRFDLQTPTAATPKLPGHPPTPSHHSDIQQEDSEISVPKSADTEEAALQRSVTQGQNSGCQYEEDGEQQTLDVTQTRLQDSDENSGKSNLRRILKLQTSLRYGKISYRSADVETWDGSWNPPDSEVKKLEQEYKSTRVIRLTIFVDENDKICGVIVKPYTLRDYCTIS</sequence>